<evidence type="ECO:0000313" key="5">
    <source>
        <dbReference type="EMBL" id="GAA0472415.1"/>
    </source>
</evidence>
<dbReference type="Proteomes" id="UP001500713">
    <property type="component" value="Unassembled WGS sequence"/>
</dbReference>
<dbReference type="InterPro" id="IPR029045">
    <property type="entry name" value="ClpP/crotonase-like_dom_sf"/>
</dbReference>
<evidence type="ECO:0000259" key="4">
    <source>
        <dbReference type="Pfam" id="PF16113"/>
    </source>
</evidence>
<dbReference type="PANTHER" id="PTHR43176">
    <property type="entry name" value="3-HYDROXYISOBUTYRYL-COA HYDROLASE-RELATED"/>
    <property type="match status" value="1"/>
</dbReference>
<dbReference type="PANTHER" id="PTHR43176:SF3">
    <property type="entry name" value="3-HYDROXYISOBUTYRYL-COA HYDROLASE, MITOCHONDRIAL"/>
    <property type="match status" value="1"/>
</dbReference>
<dbReference type="Gene3D" id="3.90.226.10">
    <property type="entry name" value="2-enoyl-CoA Hydratase, Chain A, domain 1"/>
    <property type="match status" value="1"/>
</dbReference>
<keyword evidence="3" id="KW-0378">Hydrolase</keyword>
<dbReference type="NCBIfam" id="NF004127">
    <property type="entry name" value="PRK05617.1"/>
    <property type="match status" value="1"/>
</dbReference>
<feature type="domain" description="Enoyl-CoA hydratase/isomerase" evidence="4">
    <location>
        <begin position="13"/>
        <end position="335"/>
    </location>
</feature>
<comment type="caution">
    <text evidence="5">The sequence shown here is derived from an EMBL/GenBank/DDBJ whole genome shotgun (WGS) entry which is preliminary data.</text>
</comment>
<organism evidence="5 6">
    <name type="scientific">Parasphingorhabdus litoris</name>
    <dbReference type="NCBI Taxonomy" id="394733"/>
    <lineage>
        <taxon>Bacteria</taxon>
        <taxon>Pseudomonadati</taxon>
        <taxon>Pseudomonadota</taxon>
        <taxon>Alphaproteobacteria</taxon>
        <taxon>Sphingomonadales</taxon>
        <taxon>Sphingomonadaceae</taxon>
        <taxon>Parasphingorhabdus</taxon>
    </lineage>
</organism>
<dbReference type="EMBL" id="BAAAEM010000002">
    <property type="protein sequence ID" value="GAA0472415.1"/>
    <property type="molecule type" value="Genomic_DNA"/>
</dbReference>
<name>A0ABN1ABL7_9SPHN</name>
<proteinExistence type="predicted"/>
<dbReference type="SUPFAM" id="SSF52096">
    <property type="entry name" value="ClpP/crotonase"/>
    <property type="match status" value="1"/>
</dbReference>
<evidence type="ECO:0000256" key="1">
    <source>
        <dbReference type="ARBA" id="ARBA00001709"/>
    </source>
</evidence>
<sequence>MTEDLIIRKTGRVGHISLNRPKVIHSLNLAMCEAMRDTLIEWRDDDNVEAVLIDHSEGRGFCAGGDIAMLQASGKKDGKEGREFFYKEYQLNHLLFEYPKPVVAFMDGITMGGGVGISQPAKYRVATENTRFAMPETGIGLFPDVGGGWFLSRLEGRLGQFLALTGARLDGAECKEVGLATHYVPSENLEEAKERISENPDRIDGILGQLSGSVPAARIAENLDKIDKFFASDIYEDILAALDADDSDWAAKERDTLGTKSPQTCKVALRQLKEGTGMTTFADEMRNEYRIASRVLVRHDFIEGVRALIVDKDNDPKWNPATPEETTDELIDSIFAPLPVEEEWKPL</sequence>
<comment type="catalytic activity">
    <reaction evidence="1">
        <text>3-hydroxy-2-methylpropanoyl-CoA + H2O = 3-hydroxy-2-methylpropanoate + CoA + H(+)</text>
        <dbReference type="Rhea" id="RHEA:20888"/>
        <dbReference type="ChEBI" id="CHEBI:11805"/>
        <dbReference type="ChEBI" id="CHEBI:15377"/>
        <dbReference type="ChEBI" id="CHEBI:15378"/>
        <dbReference type="ChEBI" id="CHEBI:57287"/>
        <dbReference type="ChEBI" id="CHEBI:57340"/>
        <dbReference type="EC" id="3.1.2.4"/>
    </reaction>
</comment>
<evidence type="ECO:0000256" key="2">
    <source>
        <dbReference type="ARBA" id="ARBA00011915"/>
    </source>
</evidence>
<accession>A0ABN1ABL7</accession>
<dbReference type="EC" id="3.1.2.4" evidence="2"/>
<dbReference type="CDD" id="cd06558">
    <property type="entry name" value="crotonase-like"/>
    <property type="match status" value="1"/>
</dbReference>
<dbReference type="RefSeq" id="WP_229956266.1">
    <property type="nucleotide sequence ID" value="NZ_BAAAEM010000002.1"/>
</dbReference>
<reference evidence="5 6" key="1">
    <citation type="journal article" date="2019" name="Int. J. Syst. Evol. Microbiol.">
        <title>The Global Catalogue of Microorganisms (GCM) 10K type strain sequencing project: providing services to taxonomists for standard genome sequencing and annotation.</title>
        <authorList>
            <consortium name="The Broad Institute Genomics Platform"/>
            <consortium name="The Broad Institute Genome Sequencing Center for Infectious Disease"/>
            <person name="Wu L."/>
            <person name="Ma J."/>
        </authorList>
    </citation>
    <scope>NUCLEOTIDE SEQUENCE [LARGE SCALE GENOMIC DNA]</scope>
    <source>
        <strain evidence="5 6">JCM 14162</strain>
    </source>
</reference>
<dbReference type="InterPro" id="IPR045004">
    <property type="entry name" value="ECH_dom"/>
</dbReference>
<dbReference type="InterPro" id="IPR032259">
    <property type="entry name" value="HIBYL-CoA-H"/>
</dbReference>
<dbReference type="Pfam" id="PF16113">
    <property type="entry name" value="ECH_2"/>
    <property type="match status" value="1"/>
</dbReference>
<gene>
    <name evidence="5" type="ORF">GCM10009096_11930</name>
</gene>
<keyword evidence="6" id="KW-1185">Reference proteome</keyword>
<evidence type="ECO:0000256" key="3">
    <source>
        <dbReference type="ARBA" id="ARBA00022801"/>
    </source>
</evidence>
<evidence type="ECO:0000313" key="6">
    <source>
        <dbReference type="Proteomes" id="UP001500713"/>
    </source>
</evidence>
<protein>
    <recommendedName>
        <fullName evidence="2">3-hydroxyisobutyryl-CoA hydrolase</fullName>
        <ecNumber evidence="2">3.1.2.4</ecNumber>
    </recommendedName>
</protein>